<dbReference type="RefSeq" id="WP_090888769.1">
    <property type="nucleotide sequence ID" value="NZ_FOGG01000043.1"/>
</dbReference>
<accession>A0A1H9VIU5</accession>
<organism evidence="1 2">
    <name type="scientific">Pedobacter rhizosphaerae</name>
    <dbReference type="NCBI Taxonomy" id="390241"/>
    <lineage>
        <taxon>Bacteria</taxon>
        <taxon>Pseudomonadati</taxon>
        <taxon>Bacteroidota</taxon>
        <taxon>Sphingobacteriia</taxon>
        <taxon>Sphingobacteriales</taxon>
        <taxon>Sphingobacteriaceae</taxon>
        <taxon>Pedobacter</taxon>
    </lineage>
</organism>
<dbReference type="Proteomes" id="UP000199572">
    <property type="component" value="Unassembled WGS sequence"/>
</dbReference>
<dbReference type="Pfam" id="PF08837">
    <property type="entry name" value="DUF1810"/>
    <property type="match status" value="1"/>
</dbReference>
<gene>
    <name evidence="1" type="ORF">SAMN04488023_14324</name>
</gene>
<dbReference type="EMBL" id="FOGG01000043">
    <property type="protein sequence ID" value="SES21197.1"/>
    <property type="molecule type" value="Genomic_DNA"/>
</dbReference>
<keyword evidence="2" id="KW-1185">Reference proteome</keyword>
<dbReference type="OrthoDB" id="9801870at2"/>
<dbReference type="PIRSF" id="PIRSF008546">
    <property type="entry name" value="UCP008546"/>
    <property type="match status" value="1"/>
</dbReference>
<protein>
    <submittedName>
        <fullName evidence="1">Uncharacterized protein, DUF1810 family</fullName>
    </submittedName>
</protein>
<dbReference type="InterPro" id="IPR036287">
    <property type="entry name" value="Rv1873-like_sf"/>
</dbReference>
<dbReference type="Gene3D" id="1.25.40.380">
    <property type="entry name" value="Protein of unknown function DUF1810"/>
    <property type="match status" value="1"/>
</dbReference>
<reference evidence="1 2" key="1">
    <citation type="submission" date="2016-10" db="EMBL/GenBank/DDBJ databases">
        <authorList>
            <person name="de Groot N.N."/>
        </authorList>
    </citation>
    <scope>NUCLEOTIDE SEQUENCE [LARGE SCALE GENOMIC DNA]</scope>
    <source>
        <strain evidence="1 2">DSM 18610</strain>
    </source>
</reference>
<sequence>MKKNNQLDRFIEAQKNQYAIALTEIQAGQKKGHWMWYIFPQIKGLALSETANYYAIQNEEEAEDYLAHRVLGSRLIEISTALLNLQGKDVEYIFGSPDDLKLKSCMTLFSILPNSDPVFLALLQKYFNGSKDLKTLRILDELENNPEK</sequence>
<dbReference type="SUPFAM" id="SSF140736">
    <property type="entry name" value="Rv1873-like"/>
    <property type="match status" value="1"/>
</dbReference>
<proteinExistence type="predicted"/>
<name>A0A1H9VIU5_9SPHI</name>
<dbReference type="AlphaFoldDB" id="A0A1H9VIU5"/>
<dbReference type="InterPro" id="IPR014937">
    <property type="entry name" value="DUF1810"/>
</dbReference>
<evidence type="ECO:0000313" key="1">
    <source>
        <dbReference type="EMBL" id="SES21197.1"/>
    </source>
</evidence>
<evidence type="ECO:0000313" key="2">
    <source>
        <dbReference type="Proteomes" id="UP000199572"/>
    </source>
</evidence>